<sequence>MMALKAVHVSDVPNLDHVPENASLSLYSTRFSKGAELNREAASKTPKFLVIGHRGNGMNILQSTDRRMKAIKENSIMSFNSAAKTPH</sequence>
<dbReference type="EMBL" id="JAPFFJ010000006">
    <property type="protein sequence ID" value="KAJ6424148.1"/>
    <property type="molecule type" value="Genomic_DNA"/>
</dbReference>
<comment type="caution">
    <text evidence="1">The sequence shown here is derived from an EMBL/GenBank/DDBJ whole genome shotgun (WGS) entry which is preliminary data.</text>
</comment>
<accession>A0AAD6KIP3</accession>
<dbReference type="PANTHER" id="PTHR22958:SF1">
    <property type="entry name" value="GLYCEROPHOSPHOCHOLINE PHOSPHODIESTERASE GPCPD1"/>
    <property type="match status" value="1"/>
</dbReference>
<evidence type="ECO:0000313" key="2">
    <source>
        <dbReference type="Proteomes" id="UP001162972"/>
    </source>
</evidence>
<protein>
    <submittedName>
        <fullName evidence="1">Uncharacterized protein</fullName>
    </submittedName>
</protein>
<organism evidence="1 2">
    <name type="scientific">Salix udensis</name>
    <dbReference type="NCBI Taxonomy" id="889485"/>
    <lineage>
        <taxon>Eukaryota</taxon>
        <taxon>Viridiplantae</taxon>
        <taxon>Streptophyta</taxon>
        <taxon>Embryophyta</taxon>
        <taxon>Tracheophyta</taxon>
        <taxon>Spermatophyta</taxon>
        <taxon>Magnoliopsida</taxon>
        <taxon>eudicotyledons</taxon>
        <taxon>Gunneridae</taxon>
        <taxon>Pentapetalae</taxon>
        <taxon>rosids</taxon>
        <taxon>fabids</taxon>
        <taxon>Malpighiales</taxon>
        <taxon>Salicaceae</taxon>
        <taxon>Saliceae</taxon>
        <taxon>Salix</taxon>
    </lineage>
</organism>
<dbReference type="GO" id="GO:0046475">
    <property type="term" value="P:glycerophospholipid catabolic process"/>
    <property type="evidence" value="ECO:0007669"/>
    <property type="project" value="TreeGrafter"/>
</dbReference>
<reference evidence="1 2" key="1">
    <citation type="journal article" date="2023" name="Int. J. Mol. Sci.">
        <title>De Novo Assembly and Annotation of 11 Diverse Shrub Willow (Salix) Genomes Reveals Novel Gene Organization in Sex-Linked Regions.</title>
        <authorList>
            <person name="Hyden B."/>
            <person name="Feng K."/>
            <person name="Yates T.B."/>
            <person name="Jawdy S."/>
            <person name="Cereghino C."/>
            <person name="Smart L.B."/>
            <person name="Muchero W."/>
        </authorList>
    </citation>
    <scope>NUCLEOTIDE SEQUENCE [LARGE SCALE GENOMIC DNA]</scope>
    <source>
        <tissue evidence="1">Shoot tip</tissue>
    </source>
</reference>
<dbReference type="PANTHER" id="PTHR22958">
    <property type="entry name" value="GLYCEROPHOSPHORYL DIESTER PHOSPHODIESTERASE"/>
    <property type="match status" value="1"/>
</dbReference>
<dbReference type="InterPro" id="IPR051578">
    <property type="entry name" value="GDPD"/>
</dbReference>
<keyword evidence="2" id="KW-1185">Reference proteome</keyword>
<evidence type="ECO:0000313" key="1">
    <source>
        <dbReference type="EMBL" id="KAJ6424148.1"/>
    </source>
</evidence>
<proteinExistence type="predicted"/>
<name>A0AAD6KIP3_9ROSI</name>
<gene>
    <name evidence="1" type="ORF">OIU84_025015</name>
</gene>
<dbReference type="Proteomes" id="UP001162972">
    <property type="component" value="Chromosome 16"/>
</dbReference>
<dbReference type="AlphaFoldDB" id="A0AAD6KIP3"/>